<dbReference type="Proteomes" id="UP000659654">
    <property type="component" value="Unassembled WGS sequence"/>
</dbReference>
<dbReference type="WBParaSite" id="BXY_0060000.1">
    <property type="protein sequence ID" value="BXY_0060000.1"/>
    <property type="gene ID" value="BXY_0060000"/>
</dbReference>
<evidence type="ECO:0000313" key="3">
    <source>
        <dbReference type="Proteomes" id="UP000659654"/>
    </source>
</evidence>
<evidence type="ECO:0000313" key="4">
    <source>
        <dbReference type="WBParaSite" id="BXY_0060000.1"/>
    </source>
</evidence>
<dbReference type="Proteomes" id="UP000582659">
    <property type="component" value="Unassembled WGS sequence"/>
</dbReference>
<dbReference type="AlphaFoldDB" id="A0A1I7RIR8"/>
<reference evidence="4" key="1">
    <citation type="submission" date="2016-11" db="UniProtKB">
        <authorList>
            <consortium name="WormBaseParasite"/>
        </authorList>
    </citation>
    <scope>IDENTIFICATION</scope>
</reference>
<evidence type="ECO:0000313" key="2">
    <source>
        <dbReference type="Proteomes" id="UP000095284"/>
    </source>
</evidence>
<organism evidence="2 4">
    <name type="scientific">Bursaphelenchus xylophilus</name>
    <name type="common">Pinewood nematode worm</name>
    <name type="synonym">Aphelenchoides xylophilus</name>
    <dbReference type="NCBI Taxonomy" id="6326"/>
    <lineage>
        <taxon>Eukaryota</taxon>
        <taxon>Metazoa</taxon>
        <taxon>Ecdysozoa</taxon>
        <taxon>Nematoda</taxon>
        <taxon>Chromadorea</taxon>
        <taxon>Rhabditida</taxon>
        <taxon>Tylenchina</taxon>
        <taxon>Tylenchomorpha</taxon>
        <taxon>Aphelenchoidea</taxon>
        <taxon>Aphelenchoididae</taxon>
        <taxon>Bursaphelenchus</taxon>
    </lineage>
</organism>
<evidence type="ECO:0000313" key="1">
    <source>
        <dbReference type="EMBL" id="CAD5228437.1"/>
    </source>
</evidence>
<protein>
    <submittedName>
        <fullName evidence="1">(pine wood nematode) hypothetical protein</fullName>
    </submittedName>
</protein>
<accession>A0A1I7RIR8</accession>
<name>A0A1I7RIR8_BURXY</name>
<dbReference type="EMBL" id="CAJFCV020000004">
    <property type="protein sequence ID" value="CAG9119047.1"/>
    <property type="molecule type" value="Genomic_DNA"/>
</dbReference>
<sequence length="68" mass="7575">MSIDLSIVIGLLNQKCPAANDLSIATRDEKKAAQILMTLLLEMRDSDMVSMDEEEDTVYEPTGQEPVF</sequence>
<keyword evidence="3" id="KW-1185">Reference proteome</keyword>
<proteinExistence type="predicted"/>
<reference evidence="1" key="2">
    <citation type="submission" date="2020-09" db="EMBL/GenBank/DDBJ databases">
        <authorList>
            <person name="Kikuchi T."/>
        </authorList>
    </citation>
    <scope>NUCLEOTIDE SEQUENCE</scope>
    <source>
        <strain evidence="1">Ka4C1</strain>
    </source>
</reference>
<gene>
    <name evidence="1" type="ORF">BXYJ_LOCUS10444</name>
</gene>
<dbReference type="EMBL" id="CAJFDI010000004">
    <property type="protein sequence ID" value="CAD5228437.1"/>
    <property type="molecule type" value="Genomic_DNA"/>
</dbReference>
<dbReference type="Proteomes" id="UP000095284">
    <property type="component" value="Unplaced"/>
</dbReference>